<dbReference type="InterPro" id="IPR018702">
    <property type="entry name" value="DUF2207"/>
</dbReference>
<dbReference type="AlphaFoldDB" id="A0AA43U5Z6"/>
<accession>A0AA43U5Z6</accession>
<feature type="transmembrane region" description="Helical" evidence="1">
    <location>
        <begin position="384"/>
        <end position="404"/>
    </location>
</feature>
<proteinExistence type="predicted"/>
<feature type="transmembrane region" description="Helical" evidence="1">
    <location>
        <begin position="359"/>
        <end position="378"/>
    </location>
</feature>
<feature type="domain" description="DUF2207" evidence="2">
    <location>
        <begin position="41"/>
        <end position="231"/>
    </location>
</feature>
<dbReference type="Proteomes" id="UP001168575">
    <property type="component" value="Unassembled WGS sequence"/>
</dbReference>
<feature type="transmembrane region" description="Helical" evidence="1">
    <location>
        <begin position="301"/>
        <end position="321"/>
    </location>
</feature>
<evidence type="ECO:0000259" key="2">
    <source>
        <dbReference type="Pfam" id="PF09972"/>
    </source>
</evidence>
<dbReference type="EMBL" id="JAUMVS010000048">
    <property type="protein sequence ID" value="MDO4841783.1"/>
    <property type="molecule type" value="Genomic_DNA"/>
</dbReference>
<evidence type="ECO:0000256" key="1">
    <source>
        <dbReference type="SAM" id="Phobius"/>
    </source>
</evidence>
<sequence length="414" mass="45407">MKSSRKKLITVAIILVVAICCAFIGAAAYVKSTMPNWGLTAVNAVAQIESDGSMVVTDQRTIKVDGKNAVANWEIAAPNNKSKTAIAGVRLISESDDGANVEVVAQGEFNDDTHKMLDNDTIAKDNPATEWFFDEDDNWFYISLPNFDDQEVMVEVTYSVANAYYVYDDVAEVYWDYLPEDKLNFFQRLFQEDNKISITARVLIPVLEQNVAVNADNTWGWGHGFAGNVDFLEVGGYQFTSEASTLGVTSRAHVIFPSSWLSNFDKSSAMNVGGARKGSAKAEEQTWKDSDTVKVGNSFKVSAFLCAVAAAILVINALAFWRKKHAYARLLNNHCVASDDELLQKQLAFDDGVIHFKKVVLLFAAASLIACLGSLFLVHSIVGAVAFAILCSMQVIFANYAPLIHKSFLDIISS</sequence>
<evidence type="ECO:0000313" key="3">
    <source>
        <dbReference type="EMBL" id="MDO4841783.1"/>
    </source>
</evidence>
<keyword evidence="4" id="KW-1185">Reference proteome</keyword>
<evidence type="ECO:0000313" key="4">
    <source>
        <dbReference type="Proteomes" id="UP001168575"/>
    </source>
</evidence>
<keyword evidence="1" id="KW-0812">Transmembrane</keyword>
<dbReference type="Pfam" id="PF09972">
    <property type="entry name" value="DUF2207"/>
    <property type="match status" value="1"/>
</dbReference>
<comment type="caution">
    <text evidence="3">The sequence shown here is derived from an EMBL/GenBank/DDBJ whole genome shotgun (WGS) entry which is preliminary data.</text>
</comment>
<keyword evidence="1" id="KW-0472">Membrane</keyword>
<name>A0AA43U5Z6_9ACTN</name>
<protein>
    <submittedName>
        <fullName evidence="3">DUF2207 domain-containing protein</fullName>
    </submittedName>
</protein>
<organism evidence="3 4">
    <name type="scientific">Phoenicibacter congonensis</name>
    <dbReference type="NCBI Taxonomy" id="1944646"/>
    <lineage>
        <taxon>Bacteria</taxon>
        <taxon>Bacillati</taxon>
        <taxon>Actinomycetota</taxon>
        <taxon>Coriobacteriia</taxon>
        <taxon>Eggerthellales</taxon>
        <taxon>Eggerthellaceae</taxon>
        <taxon>Phoenicibacter</taxon>
    </lineage>
</organism>
<gene>
    <name evidence="3" type="ORF">Q3982_03795</name>
</gene>
<keyword evidence="1" id="KW-1133">Transmembrane helix</keyword>
<reference evidence="3" key="1">
    <citation type="submission" date="2023-07" db="EMBL/GenBank/DDBJ databases">
        <title>Between Cages and Wild: Unraveling the Impact of Captivity on Animal Microbiomes and Antimicrobial Resistance.</title>
        <authorList>
            <person name="Schmartz G.P."/>
            <person name="Rehner J."/>
            <person name="Schuff M.J."/>
            <person name="Becker S.L."/>
            <person name="Kravczyk M."/>
            <person name="Gurevich A."/>
            <person name="Francke R."/>
            <person name="Mueller R."/>
            <person name="Keller V."/>
            <person name="Keller A."/>
        </authorList>
    </citation>
    <scope>NUCLEOTIDE SEQUENCE</scope>
    <source>
        <strain evidence="3">S12M_St_49</strain>
    </source>
</reference>